<keyword evidence="1" id="KW-1185">Reference proteome</keyword>
<evidence type="ECO:0000313" key="1">
    <source>
        <dbReference type="Proteomes" id="UP000492821"/>
    </source>
</evidence>
<proteinExistence type="predicted"/>
<dbReference type="AlphaFoldDB" id="A0A7E4V8Z8"/>
<dbReference type="WBParaSite" id="Pan_g17552.t1">
    <property type="protein sequence ID" value="Pan_g17552.t1"/>
    <property type="gene ID" value="Pan_g17552"/>
</dbReference>
<accession>A0A7E4V8Z8</accession>
<reference evidence="2" key="2">
    <citation type="submission" date="2020-10" db="UniProtKB">
        <authorList>
            <consortium name="WormBaseParasite"/>
        </authorList>
    </citation>
    <scope>IDENTIFICATION</scope>
</reference>
<evidence type="ECO:0000313" key="2">
    <source>
        <dbReference type="WBParaSite" id="Pan_g17552.t1"/>
    </source>
</evidence>
<organism evidence="1 2">
    <name type="scientific">Panagrellus redivivus</name>
    <name type="common">Microworm</name>
    <dbReference type="NCBI Taxonomy" id="6233"/>
    <lineage>
        <taxon>Eukaryota</taxon>
        <taxon>Metazoa</taxon>
        <taxon>Ecdysozoa</taxon>
        <taxon>Nematoda</taxon>
        <taxon>Chromadorea</taxon>
        <taxon>Rhabditida</taxon>
        <taxon>Tylenchina</taxon>
        <taxon>Panagrolaimomorpha</taxon>
        <taxon>Panagrolaimoidea</taxon>
        <taxon>Panagrolaimidae</taxon>
        <taxon>Panagrellus</taxon>
    </lineage>
</organism>
<dbReference type="Proteomes" id="UP000492821">
    <property type="component" value="Unassembled WGS sequence"/>
</dbReference>
<sequence length="92" mass="10912">MKVDFCFWDELGLCDDKNLDGYLVTMTTGCVFRIHYDGKDMAVNAKYELLPWKKTVEVDVGEVPEVNVYMLFKHVRFTSNIPRKVARYHHWH</sequence>
<reference evidence="1" key="1">
    <citation type="journal article" date="2013" name="Genetics">
        <title>The draft genome and transcriptome of Panagrellus redivivus are shaped by the harsh demands of a free-living lifestyle.</title>
        <authorList>
            <person name="Srinivasan J."/>
            <person name="Dillman A.R."/>
            <person name="Macchietto M.G."/>
            <person name="Heikkinen L."/>
            <person name="Lakso M."/>
            <person name="Fracchia K.M."/>
            <person name="Antoshechkin I."/>
            <person name="Mortazavi A."/>
            <person name="Wong G."/>
            <person name="Sternberg P.W."/>
        </authorList>
    </citation>
    <scope>NUCLEOTIDE SEQUENCE [LARGE SCALE GENOMIC DNA]</scope>
    <source>
        <strain evidence="1">MT8872</strain>
    </source>
</reference>
<name>A0A7E4V8Z8_PANRE</name>
<protein>
    <submittedName>
        <fullName evidence="2">Snurportin-1</fullName>
    </submittedName>
</protein>